<evidence type="ECO:0000256" key="7">
    <source>
        <dbReference type="ARBA" id="ARBA00023014"/>
    </source>
</evidence>
<sequence length="452" mass="53072">MKKISFITYGCKLNYSEFSTIKRNLLNVGYKIVGFDYSSQIYIINTCSITHNADNKLLGLIKTIKTNNKKAKIILLGCYPQSLYNKIYIKKIDADDTISSYSSFLKQVYLVLGNNEKFKLHLFLTNQINKQISVSDLTKYTKYNSSVSFDYTRTRSFIKIQDGCDYKCSYCTIPNIRGNSISENIFNIILTIKKLVLLNIKEVVLTGINLGDFINYGIENKKYDFFYLIKIIEKKLTTKIRIRISSIEPNLLNYKIINFISKSKLFVPHFHIPLQSGSNEILKKMRRRYNPNIYIQKVNTILNILPYACIGTDVIVGFPGENESNFLETFNLLKKINISYIHVFKYSDRDNTYSNSMKNKINPNICFQRSQIIRFLSKKKRKIFYLKNKLQIYRVLFEKTNNRYGEIFGFTENYIRVRVRVNIPFPKNILNTWKLVRLLKIDTHNSYLSELF</sequence>
<keyword evidence="3 10" id="KW-0808">Transferase</keyword>
<dbReference type="Pfam" id="PF04055">
    <property type="entry name" value="Radical_SAM"/>
    <property type="match status" value="1"/>
</dbReference>
<evidence type="ECO:0000259" key="8">
    <source>
        <dbReference type="PROSITE" id="PS51449"/>
    </source>
</evidence>
<dbReference type="InterPro" id="IPR005839">
    <property type="entry name" value="Methylthiotransferase"/>
</dbReference>
<comment type="cofactor">
    <cofactor evidence="1">
        <name>[4Fe-4S] cluster</name>
        <dbReference type="ChEBI" id="CHEBI:49883"/>
    </cofactor>
</comment>
<dbReference type="GO" id="GO:0046872">
    <property type="term" value="F:metal ion binding"/>
    <property type="evidence" value="ECO:0007669"/>
    <property type="project" value="UniProtKB-KW"/>
</dbReference>
<dbReference type="InterPro" id="IPR007197">
    <property type="entry name" value="rSAM"/>
</dbReference>
<dbReference type="PANTHER" id="PTHR11918">
    <property type="entry name" value="RADICAL SAM PROTEINS"/>
    <property type="match status" value="1"/>
</dbReference>
<keyword evidence="4" id="KW-0949">S-adenosyl-L-methionine</keyword>
<feature type="domain" description="MTTase N-terminal" evidence="8">
    <location>
        <begin position="2"/>
        <end position="113"/>
    </location>
</feature>
<dbReference type="Pfam" id="PF00919">
    <property type="entry name" value="UPF0004"/>
    <property type="match status" value="1"/>
</dbReference>
<dbReference type="OrthoDB" id="9805215at2"/>
<evidence type="ECO:0000256" key="2">
    <source>
        <dbReference type="ARBA" id="ARBA00022485"/>
    </source>
</evidence>
<evidence type="ECO:0000256" key="1">
    <source>
        <dbReference type="ARBA" id="ARBA00001966"/>
    </source>
</evidence>
<evidence type="ECO:0000259" key="9">
    <source>
        <dbReference type="PROSITE" id="PS51918"/>
    </source>
</evidence>
<accession>A0A346E0T7</accession>
<protein>
    <submittedName>
        <fullName evidence="10">tRNA-t(6)A37 methylthiotransferase</fullName>
    </submittedName>
</protein>
<dbReference type="GO" id="GO:0051539">
    <property type="term" value="F:4 iron, 4 sulfur cluster binding"/>
    <property type="evidence" value="ECO:0007669"/>
    <property type="project" value="UniProtKB-KW"/>
</dbReference>
<dbReference type="Gene3D" id="3.40.50.12160">
    <property type="entry name" value="Methylthiotransferase, N-terminal domain"/>
    <property type="match status" value="1"/>
</dbReference>
<dbReference type="NCBIfam" id="TIGR00089">
    <property type="entry name" value="MiaB/RimO family radical SAM methylthiotransferase"/>
    <property type="match status" value="1"/>
</dbReference>
<proteinExistence type="predicted"/>
<dbReference type="EMBL" id="CP028359">
    <property type="protein sequence ID" value="AXN02592.1"/>
    <property type="molecule type" value="Genomic_DNA"/>
</dbReference>
<evidence type="ECO:0000313" key="10">
    <source>
        <dbReference type="EMBL" id="AXN02592.1"/>
    </source>
</evidence>
<reference evidence="10 11" key="1">
    <citation type="submission" date="2018-03" db="EMBL/GenBank/DDBJ databases">
        <title>A parallel universe: an anciently diverged bacterial symbiosis in a Hawaiian planthopper (Hemiptera: Cixiidae) reveals rearranged nutritional responsibilities.</title>
        <authorList>
            <person name="Bennett G."/>
            <person name="Mao M."/>
        </authorList>
    </citation>
    <scope>NUCLEOTIDE SEQUENCE [LARGE SCALE GENOMIC DNA]</scope>
    <source>
        <strain evidence="10 11">OLIH</strain>
    </source>
</reference>
<dbReference type="SFLD" id="SFLDG01082">
    <property type="entry name" value="B12-binding_domain_containing"/>
    <property type="match status" value="1"/>
</dbReference>
<organism evidence="10 11">
    <name type="scientific">Candidatus Karelsulcia muelleri</name>
    <dbReference type="NCBI Taxonomy" id="336810"/>
    <lineage>
        <taxon>Bacteria</taxon>
        <taxon>Pseudomonadati</taxon>
        <taxon>Bacteroidota</taxon>
        <taxon>Flavobacteriia</taxon>
        <taxon>Flavobacteriales</taxon>
        <taxon>Candidatus Karelsulcia</taxon>
    </lineage>
</organism>
<evidence type="ECO:0000313" key="11">
    <source>
        <dbReference type="Proteomes" id="UP000257017"/>
    </source>
</evidence>
<dbReference type="InterPro" id="IPR013848">
    <property type="entry name" value="Methylthiotransferase_N"/>
</dbReference>
<evidence type="ECO:0000256" key="6">
    <source>
        <dbReference type="ARBA" id="ARBA00023004"/>
    </source>
</evidence>
<evidence type="ECO:0000256" key="5">
    <source>
        <dbReference type="ARBA" id="ARBA00022723"/>
    </source>
</evidence>
<dbReference type="InterPro" id="IPR006638">
    <property type="entry name" value="Elp3/MiaA/NifB-like_rSAM"/>
</dbReference>
<dbReference type="SFLD" id="SFLDS00029">
    <property type="entry name" value="Radical_SAM"/>
    <property type="match status" value="1"/>
</dbReference>
<keyword evidence="7" id="KW-0411">Iron-sulfur</keyword>
<dbReference type="SUPFAM" id="SSF102114">
    <property type="entry name" value="Radical SAM enzymes"/>
    <property type="match status" value="1"/>
</dbReference>
<dbReference type="InterPro" id="IPR020612">
    <property type="entry name" value="Methylthiotransferase_CS"/>
</dbReference>
<gene>
    <name evidence="10" type="ORF">C9I73_044</name>
</gene>
<dbReference type="PROSITE" id="PS51449">
    <property type="entry name" value="MTTASE_N"/>
    <property type="match status" value="1"/>
</dbReference>
<dbReference type="SMART" id="SM00729">
    <property type="entry name" value="Elp3"/>
    <property type="match status" value="1"/>
</dbReference>
<dbReference type="InterPro" id="IPR023404">
    <property type="entry name" value="rSAM_horseshoe"/>
</dbReference>
<dbReference type="RefSeq" id="WP_158380308.1">
    <property type="nucleotide sequence ID" value="NZ_CP028359.1"/>
</dbReference>
<dbReference type="Proteomes" id="UP000257017">
    <property type="component" value="Chromosome"/>
</dbReference>
<dbReference type="InterPro" id="IPR038135">
    <property type="entry name" value="Methylthiotransferase_N_sf"/>
</dbReference>
<dbReference type="PROSITE" id="PS51918">
    <property type="entry name" value="RADICAL_SAM"/>
    <property type="match status" value="1"/>
</dbReference>
<dbReference type="AlphaFoldDB" id="A0A346E0T7"/>
<evidence type="ECO:0000256" key="3">
    <source>
        <dbReference type="ARBA" id="ARBA00022679"/>
    </source>
</evidence>
<dbReference type="InterPro" id="IPR058240">
    <property type="entry name" value="rSAM_sf"/>
</dbReference>
<dbReference type="GO" id="GO:0035598">
    <property type="term" value="F:tRNA (N(6)-L-threonylcarbamoyladenosine(37)-C(2))-methylthiotransferase activity"/>
    <property type="evidence" value="ECO:0007669"/>
    <property type="project" value="TreeGrafter"/>
</dbReference>
<keyword evidence="2" id="KW-0004">4Fe-4S</keyword>
<name>A0A346E0T7_9FLAO</name>
<feature type="domain" description="Radical SAM core" evidence="9">
    <location>
        <begin position="150"/>
        <end position="383"/>
    </location>
</feature>
<keyword evidence="5" id="KW-0479">Metal-binding</keyword>
<evidence type="ECO:0000256" key="4">
    <source>
        <dbReference type="ARBA" id="ARBA00022691"/>
    </source>
</evidence>
<keyword evidence="6" id="KW-0408">Iron</keyword>
<dbReference type="Gene3D" id="3.80.30.20">
    <property type="entry name" value="tm_1862 like domain"/>
    <property type="match status" value="1"/>
</dbReference>
<dbReference type="PROSITE" id="PS01278">
    <property type="entry name" value="MTTASE_RADICAL"/>
    <property type="match status" value="1"/>
</dbReference>
<dbReference type="PANTHER" id="PTHR11918:SF45">
    <property type="entry name" value="THREONYLCARBAMOYLADENOSINE TRNA METHYLTHIOTRANSFERASE"/>
    <property type="match status" value="1"/>
</dbReference>